<dbReference type="PANTHER" id="PTHR13748:SF62">
    <property type="entry name" value="COBW DOMAIN-CONTAINING PROTEIN"/>
    <property type="match status" value="1"/>
</dbReference>
<sequence length="367" mass="40456">MITETVQQLGRQGLRCGIVTNDQSEGLVDSAMARLSTSEAAVGEVTGACFCCQLDSLVATVRELATNLRPDVLLCEPVGSCTDLRATVLLPLAEIYRMEVRLAPFTAVLDSRRAQSLFRPATTGRKKGFAKEVTYIFRKQIEEADVLFLNKCDRLTAEEQQSLLEALRERFPDKLIFPGSAREGDGVADWLHSWAGDDLPALSPREGAEVLEIDYDRYAYGEALLGWYNASLEVSANAEWSGDEWLLAQARKIAHSLSQADMEVAHFKMSLQSEEPAASALAVVNQVLAEEEPVLSRALGAPLQKGNLLINLRAEGEAEKLQKIVREALLESDDLTLNWQQESFFQPGKPQPTHRLAATSHSFSKAH</sequence>
<evidence type="ECO:0000259" key="2">
    <source>
        <dbReference type="Pfam" id="PF02492"/>
    </source>
</evidence>
<feature type="domain" description="CobW/HypB/UreG nucleotide-binding" evidence="2">
    <location>
        <begin position="10"/>
        <end position="169"/>
    </location>
</feature>
<name>A0A934VI96_9BACT</name>
<dbReference type="AlphaFoldDB" id="A0A934VI96"/>
<dbReference type="InterPro" id="IPR027417">
    <property type="entry name" value="P-loop_NTPase"/>
</dbReference>
<proteinExistence type="predicted"/>
<keyword evidence="4" id="KW-1185">Reference proteome</keyword>
<dbReference type="PANTHER" id="PTHR13748">
    <property type="entry name" value="COBW-RELATED"/>
    <property type="match status" value="1"/>
</dbReference>
<dbReference type="InterPro" id="IPR051316">
    <property type="entry name" value="Zinc-reg_GTPase_activator"/>
</dbReference>
<evidence type="ECO:0000256" key="1">
    <source>
        <dbReference type="SAM" id="MobiDB-lite"/>
    </source>
</evidence>
<dbReference type="Pfam" id="PF02492">
    <property type="entry name" value="cobW"/>
    <property type="match status" value="1"/>
</dbReference>
<gene>
    <name evidence="3" type="ORF">JIN78_12295</name>
</gene>
<dbReference type="InterPro" id="IPR003495">
    <property type="entry name" value="CobW/HypB/UreG_nucleotide-bd"/>
</dbReference>
<comment type="caution">
    <text evidence="3">The sequence shown here is derived from an EMBL/GenBank/DDBJ whole genome shotgun (WGS) entry which is preliminary data.</text>
</comment>
<dbReference type="Gene3D" id="3.40.50.300">
    <property type="entry name" value="P-loop containing nucleotide triphosphate hydrolases"/>
    <property type="match status" value="1"/>
</dbReference>
<evidence type="ECO:0000313" key="3">
    <source>
        <dbReference type="EMBL" id="MBK1834843.1"/>
    </source>
</evidence>
<dbReference type="GO" id="GO:0005737">
    <property type="term" value="C:cytoplasm"/>
    <property type="evidence" value="ECO:0007669"/>
    <property type="project" value="TreeGrafter"/>
</dbReference>
<feature type="region of interest" description="Disordered" evidence="1">
    <location>
        <begin position="344"/>
        <end position="367"/>
    </location>
</feature>
<reference evidence="3" key="1">
    <citation type="submission" date="2021-01" db="EMBL/GenBank/DDBJ databases">
        <title>Modified the classification status of verrucomicrobia.</title>
        <authorList>
            <person name="Feng X."/>
        </authorList>
    </citation>
    <scope>NUCLEOTIDE SEQUENCE</scope>
    <source>
        <strain evidence="3">KCTC 12986</strain>
    </source>
</reference>
<accession>A0A934VI96</accession>
<organism evidence="3 4">
    <name type="scientific">Roseibacillus ishigakijimensis</name>
    <dbReference type="NCBI Taxonomy" id="454146"/>
    <lineage>
        <taxon>Bacteria</taxon>
        <taxon>Pseudomonadati</taxon>
        <taxon>Verrucomicrobiota</taxon>
        <taxon>Verrucomicrobiia</taxon>
        <taxon>Verrucomicrobiales</taxon>
        <taxon>Verrucomicrobiaceae</taxon>
        <taxon>Roseibacillus</taxon>
    </lineage>
</organism>
<dbReference type="EMBL" id="JAENIO010000033">
    <property type="protein sequence ID" value="MBK1834843.1"/>
    <property type="molecule type" value="Genomic_DNA"/>
</dbReference>
<dbReference type="Proteomes" id="UP000604083">
    <property type="component" value="Unassembled WGS sequence"/>
</dbReference>
<dbReference type="SUPFAM" id="SSF52540">
    <property type="entry name" value="P-loop containing nucleoside triphosphate hydrolases"/>
    <property type="match status" value="1"/>
</dbReference>
<protein>
    <recommendedName>
        <fullName evidence="2">CobW/HypB/UreG nucleotide-binding domain-containing protein</fullName>
    </recommendedName>
</protein>
<evidence type="ECO:0000313" key="4">
    <source>
        <dbReference type="Proteomes" id="UP000604083"/>
    </source>
</evidence>